<name>A0A2W2B469_9BACT</name>
<feature type="chain" id="PRO_5015948629" description="Toxin-antitoxin system YwqK family antitoxin" evidence="1">
    <location>
        <begin position="21"/>
        <end position="134"/>
    </location>
</feature>
<dbReference type="RefSeq" id="WP_110997044.1">
    <property type="nucleotide sequence ID" value="NZ_QKTW01000002.1"/>
</dbReference>
<protein>
    <recommendedName>
        <fullName evidence="4">Toxin-antitoxin system YwqK family antitoxin</fullName>
    </recommendedName>
</protein>
<dbReference type="SUPFAM" id="SSF82185">
    <property type="entry name" value="Histone H3 K4-specific methyltransferase SET7/9 N-terminal domain"/>
    <property type="match status" value="1"/>
</dbReference>
<evidence type="ECO:0008006" key="4">
    <source>
        <dbReference type="Google" id="ProtNLM"/>
    </source>
</evidence>
<evidence type="ECO:0000313" key="2">
    <source>
        <dbReference type="EMBL" id="PZF74838.1"/>
    </source>
</evidence>
<dbReference type="OrthoDB" id="1467310at2"/>
<evidence type="ECO:0000313" key="3">
    <source>
        <dbReference type="Proteomes" id="UP000248745"/>
    </source>
</evidence>
<proteinExistence type="predicted"/>
<comment type="caution">
    <text evidence="2">The sequence shown here is derived from an EMBL/GenBank/DDBJ whole genome shotgun (WGS) entry which is preliminary data.</text>
</comment>
<accession>A0A2W2B469</accession>
<organism evidence="2 3">
    <name type="scientific">Taibaiella soli</name>
    <dbReference type="NCBI Taxonomy" id="1649169"/>
    <lineage>
        <taxon>Bacteria</taxon>
        <taxon>Pseudomonadati</taxon>
        <taxon>Bacteroidota</taxon>
        <taxon>Chitinophagia</taxon>
        <taxon>Chitinophagales</taxon>
        <taxon>Chitinophagaceae</taxon>
        <taxon>Taibaiella</taxon>
    </lineage>
</organism>
<dbReference type="PROSITE" id="PS51257">
    <property type="entry name" value="PROKAR_LIPOPROTEIN"/>
    <property type="match status" value="1"/>
</dbReference>
<dbReference type="Proteomes" id="UP000248745">
    <property type="component" value="Unassembled WGS sequence"/>
</dbReference>
<feature type="signal peptide" evidence="1">
    <location>
        <begin position="1"/>
        <end position="20"/>
    </location>
</feature>
<dbReference type="Gene3D" id="2.20.110.10">
    <property type="entry name" value="Histone H3 K4-specific methyltransferase SET7/9 N-terminal domain"/>
    <property type="match status" value="1"/>
</dbReference>
<keyword evidence="3" id="KW-1185">Reference proteome</keyword>
<gene>
    <name evidence="2" type="ORF">DN068_01175</name>
</gene>
<evidence type="ECO:0000256" key="1">
    <source>
        <dbReference type="SAM" id="SignalP"/>
    </source>
</evidence>
<reference evidence="2 3" key="1">
    <citation type="submission" date="2018-06" db="EMBL/GenBank/DDBJ databases">
        <title>Mucibacter soli gen. nov., sp. nov., a new member of the family Chitinophagaceae producing mucin.</title>
        <authorList>
            <person name="Kim M.-K."/>
            <person name="Park S."/>
            <person name="Kim T.-S."/>
            <person name="Joung Y."/>
            <person name="Han J.-H."/>
            <person name="Kim S.B."/>
        </authorList>
    </citation>
    <scope>NUCLEOTIDE SEQUENCE [LARGE SCALE GENOMIC DNA]</scope>
    <source>
        <strain evidence="2 3">R1-15</strain>
    </source>
</reference>
<dbReference type="EMBL" id="QKTW01000002">
    <property type="protein sequence ID" value="PZF74838.1"/>
    <property type="molecule type" value="Genomic_DNA"/>
</dbReference>
<dbReference type="AlphaFoldDB" id="A0A2W2B469"/>
<keyword evidence="1" id="KW-0732">Signal</keyword>
<sequence>MKFRLCIFILLSFLCACHNAEPQPSDEAVLTVVSKQGDHYLKQSAGPDGKLKWETQMVALENGKMIVNGYMKEFFKNGNVKKLSFFKKGIQDSICIAYFENGAKQVLYWYADGREVGARIYYDSLGNRRKNEQY</sequence>